<dbReference type="Gene3D" id="3.30.70.120">
    <property type="match status" value="2"/>
</dbReference>
<keyword evidence="2" id="KW-1185">Reference proteome</keyword>
<dbReference type="InterPro" id="IPR011322">
    <property type="entry name" value="N-reg_PII-like_a/b"/>
</dbReference>
<dbReference type="InterPro" id="IPR015867">
    <property type="entry name" value="N-reg_PII/ATP_PRibTrfase_C"/>
</dbReference>
<dbReference type="Proteomes" id="UP000675379">
    <property type="component" value="Unassembled WGS sequence"/>
</dbReference>
<accession>A0A941HRL3</accession>
<name>A0A941HRL3_9CLOT</name>
<comment type="caution">
    <text evidence="1">The sequence shown here is derived from an EMBL/GenBank/DDBJ whole genome shotgun (WGS) entry which is preliminary data.</text>
</comment>
<dbReference type="Pfam" id="PF00543">
    <property type="entry name" value="P-II"/>
    <property type="match status" value="1"/>
</dbReference>
<dbReference type="InterPro" id="IPR002187">
    <property type="entry name" value="N-reg_PII"/>
</dbReference>
<sequence length="220" mass="23955">MEHKKNSLELVCAIVNFGYGSKLLKSARCHGFKGGTVTLGRGTARGKWLDFLGLSDVRKEIVYLAADTETAYHALEAMNQEFHFEKPNHGIVFTTSICSVYGTKTITCKDEELKKGGNQPMQQIITVIVDKGKAEDVVSAAEKAGSKGGTILNGRGAGVHETSKVFAMEIELEKEIVLILTETEKTEAIVQSIGEKLNINAPGNGIIFVQDVHRSYGVQR</sequence>
<organism evidence="1 2">
    <name type="scientific">Proteiniclasticum sediminis</name>
    <dbReference type="NCBI Taxonomy" id="2804028"/>
    <lineage>
        <taxon>Bacteria</taxon>
        <taxon>Bacillati</taxon>
        <taxon>Bacillota</taxon>
        <taxon>Clostridia</taxon>
        <taxon>Eubacteriales</taxon>
        <taxon>Clostridiaceae</taxon>
        <taxon>Proteiniclasticum</taxon>
    </lineage>
</organism>
<evidence type="ECO:0000313" key="2">
    <source>
        <dbReference type="Proteomes" id="UP000675379"/>
    </source>
</evidence>
<gene>
    <name evidence="1" type="ORF">KCG48_12270</name>
</gene>
<dbReference type="PROSITE" id="PS51343">
    <property type="entry name" value="PII_GLNB_DOM"/>
    <property type="match status" value="2"/>
</dbReference>
<dbReference type="EMBL" id="JAGSCS010000020">
    <property type="protein sequence ID" value="MBR0577090.1"/>
    <property type="molecule type" value="Genomic_DNA"/>
</dbReference>
<dbReference type="GO" id="GO:0006808">
    <property type="term" value="P:regulation of nitrogen utilization"/>
    <property type="evidence" value="ECO:0007669"/>
    <property type="project" value="InterPro"/>
</dbReference>
<dbReference type="SUPFAM" id="SSF54913">
    <property type="entry name" value="GlnB-like"/>
    <property type="match status" value="2"/>
</dbReference>
<dbReference type="RefSeq" id="WP_211802509.1">
    <property type="nucleotide sequence ID" value="NZ_JAGSCS010000020.1"/>
</dbReference>
<reference evidence="1" key="1">
    <citation type="submission" date="2021-04" db="EMBL/GenBank/DDBJ databases">
        <title>Proteiniclasticum sedimins sp. nov., an obligate anaerobic bacterium isolated from anaerobic sludge.</title>
        <authorList>
            <person name="Liu J."/>
        </authorList>
    </citation>
    <scope>NUCLEOTIDE SEQUENCE</scope>
    <source>
        <strain evidence="1">BAD-10</strain>
    </source>
</reference>
<dbReference type="GO" id="GO:0030234">
    <property type="term" value="F:enzyme regulator activity"/>
    <property type="evidence" value="ECO:0007669"/>
    <property type="project" value="InterPro"/>
</dbReference>
<protein>
    <submittedName>
        <fullName evidence="1">P-II family nitrogen regulator</fullName>
    </submittedName>
</protein>
<proteinExistence type="predicted"/>
<dbReference type="SMART" id="SM00938">
    <property type="entry name" value="P-II"/>
    <property type="match status" value="1"/>
</dbReference>
<evidence type="ECO:0000313" key="1">
    <source>
        <dbReference type="EMBL" id="MBR0577090.1"/>
    </source>
</evidence>
<dbReference type="AlphaFoldDB" id="A0A941HRL3"/>